<evidence type="ECO:0000256" key="1">
    <source>
        <dbReference type="SAM" id="Phobius"/>
    </source>
</evidence>
<accession>A0A6A0A443</accession>
<dbReference type="AlphaFoldDB" id="A0A6A0A443"/>
<proteinExistence type="predicted"/>
<reference evidence="3 4" key="1">
    <citation type="submission" date="2020-02" db="EMBL/GenBank/DDBJ databases">
        <title>Draft genome sequence of Haematococcus lacustris strain NIES-144.</title>
        <authorList>
            <person name="Morimoto D."/>
            <person name="Nakagawa S."/>
            <person name="Yoshida T."/>
            <person name="Sawayama S."/>
        </authorList>
    </citation>
    <scope>NUCLEOTIDE SEQUENCE [LARGE SCALE GENOMIC DNA]</scope>
    <source>
        <strain evidence="3 4">NIES-144</strain>
    </source>
</reference>
<name>A0A6A0A443_HAELA</name>
<keyword evidence="4" id="KW-1185">Reference proteome</keyword>
<dbReference type="Proteomes" id="UP000485058">
    <property type="component" value="Unassembled WGS sequence"/>
</dbReference>
<dbReference type="EMBL" id="BLLF01002695">
    <property type="protein sequence ID" value="GFH25022.1"/>
    <property type="molecule type" value="Genomic_DNA"/>
</dbReference>
<evidence type="ECO:0000313" key="3">
    <source>
        <dbReference type="EMBL" id="GFH25022.1"/>
    </source>
</evidence>
<keyword evidence="1" id="KW-0472">Membrane</keyword>
<evidence type="ECO:0000313" key="2">
    <source>
        <dbReference type="EMBL" id="GFH11307.1"/>
    </source>
</evidence>
<dbReference type="EMBL" id="BLLF01000392">
    <property type="protein sequence ID" value="GFH11307.1"/>
    <property type="molecule type" value="Genomic_DNA"/>
</dbReference>
<gene>
    <name evidence="2" type="ORF">HaLaN_06788</name>
    <name evidence="3" type="ORF">HaLaN_22912</name>
</gene>
<organism evidence="3 4">
    <name type="scientific">Haematococcus lacustris</name>
    <name type="common">Green alga</name>
    <name type="synonym">Haematococcus pluvialis</name>
    <dbReference type="NCBI Taxonomy" id="44745"/>
    <lineage>
        <taxon>Eukaryota</taxon>
        <taxon>Viridiplantae</taxon>
        <taxon>Chlorophyta</taxon>
        <taxon>core chlorophytes</taxon>
        <taxon>Chlorophyceae</taxon>
        <taxon>CS clade</taxon>
        <taxon>Chlamydomonadales</taxon>
        <taxon>Haematococcaceae</taxon>
        <taxon>Haematococcus</taxon>
    </lineage>
</organism>
<feature type="transmembrane region" description="Helical" evidence="1">
    <location>
        <begin position="142"/>
        <end position="166"/>
    </location>
</feature>
<comment type="caution">
    <text evidence="3">The sequence shown here is derived from an EMBL/GenBank/DDBJ whole genome shotgun (WGS) entry which is preliminary data.</text>
</comment>
<sequence length="169" mass="18565">MARLSHCLRHAVYVGRLQASVTPIPILGSPYISARQTYIVTGDTVSEPRWDHSPECSSLTLCNLTHPLCKQTFDLLVYVARAWIARNADAKSTVAAHARKVMGDKERFTQFDTTDRRKLRSFTGRSGTSRPNQSAPSLTAHLLLGVIILTLSASLAAISWFIVLAMGKA</sequence>
<keyword evidence="1" id="KW-0812">Transmembrane</keyword>
<evidence type="ECO:0000313" key="4">
    <source>
        <dbReference type="Proteomes" id="UP000485058"/>
    </source>
</evidence>
<keyword evidence="1" id="KW-1133">Transmembrane helix</keyword>
<protein>
    <submittedName>
        <fullName evidence="3">Uncharacterized protein</fullName>
    </submittedName>
</protein>